<dbReference type="PANTHER" id="PTHR43163:SF6">
    <property type="entry name" value="DIPEPTIDE TRANSPORT SYSTEM PERMEASE PROTEIN DPPB-RELATED"/>
    <property type="match status" value="1"/>
</dbReference>
<dbReference type="SUPFAM" id="SSF161098">
    <property type="entry name" value="MetI-like"/>
    <property type="match status" value="1"/>
</dbReference>
<keyword evidence="2 7" id="KW-0813">Transport</keyword>
<dbReference type="PROSITE" id="PS50928">
    <property type="entry name" value="ABC_TM1"/>
    <property type="match status" value="1"/>
</dbReference>
<dbReference type="InterPro" id="IPR035906">
    <property type="entry name" value="MetI-like_sf"/>
</dbReference>
<organism evidence="10 11">
    <name type="scientific">Gryllotalpicola reticulitermitis</name>
    <dbReference type="NCBI Taxonomy" id="1184153"/>
    <lineage>
        <taxon>Bacteria</taxon>
        <taxon>Bacillati</taxon>
        <taxon>Actinomycetota</taxon>
        <taxon>Actinomycetes</taxon>
        <taxon>Micrococcales</taxon>
        <taxon>Microbacteriaceae</taxon>
        <taxon>Gryllotalpicola</taxon>
    </lineage>
</organism>
<dbReference type="Pfam" id="PF00528">
    <property type="entry name" value="BPD_transp_1"/>
    <property type="match status" value="1"/>
</dbReference>
<dbReference type="Pfam" id="PF19300">
    <property type="entry name" value="BPD_transp_1_N"/>
    <property type="match status" value="1"/>
</dbReference>
<dbReference type="EMBL" id="JBHSCN010000006">
    <property type="protein sequence ID" value="MFC4244926.1"/>
    <property type="molecule type" value="Genomic_DNA"/>
</dbReference>
<evidence type="ECO:0000256" key="2">
    <source>
        <dbReference type="ARBA" id="ARBA00022448"/>
    </source>
</evidence>
<evidence type="ECO:0000256" key="6">
    <source>
        <dbReference type="ARBA" id="ARBA00023136"/>
    </source>
</evidence>
<feature type="transmembrane region" description="Helical" evidence="7">
    <location>
        <begin position="169"/>
        <end position="192"/>
    </location>
</feature>
<feature type="transmembrane region" description="Helical" evidence="7">
    <location>
        <begin position="38"/>
        <end position="60"/>
    </location>
</feature>
<accession>A0ABV8QBW4</accession>
<keyword evidence="4 7" id="KW-0812">Transmembrane</keyword>
<comment type="subcellular location">
    <subcellularLocation>
        <location evidence="1 7">Cell membrane</location>
        <topology evidence="1 7">Multi-pass membrane protein</topology>
    </subcellularLocation>
</comment>
<evidence type="ECO:0000256" key="5">
    <source>
        <dbReference type="ARBA" id="ARBA00022989"/>
    </source>
</evidence>
<reference evidence="11" key="1">
    <citation type="journal article" date="2019" name="Int. J. Syst. Evol. Microbiol.">
        <title>The Global Catalogue of Microorganisms (GCM) 10K type strain sequencing project: providing services to taxonomists for standard genome sequencing and annotation.</title>
        <authorList>
            <consortium name="The Broad Institute Genomics Platform"/>
            <consortium name="The Broad Institute Genome Sequencing Center for Infectious Disease"/>
            <person name="Wu L."/>
            <person name="Ma J."/>
        </authorList>
    </citation>
    <scope>NUCLEOTIDE SEQUENCE [LARGE SCALE GENOMIC DNA]</scope>
    <source>
        <strain evidence="11">CGMCC 1.10363</strain>
    </source>
</reference>
<evidence type="ECO:0000313" key="11">
    <source>
        <dbReference type="Proteomes" id="UP001595900"/>
    </source>
</evidence>
<keyword evidence="3" id="KW-1003">Cell membrane</keyword>
<feature type="transmembrane region" description="Helical" evidence="7">
    <location>
        <begin position="264"/>
        <end position="288"/>
    </location>
</feature>
<keyword evidence="5 7" id="KW-1133">Transmembrane helix</keyword>
<keyword evidence="6 7" id="KW-0472">Membrane</keyword>
<evidence type="ECO:0000256" key="7">
    <source>
        <dbReference type="RuleBase" id="RU363032"/>
    </source>
</evidence>
<gene>
    <name evidence="10" type="ORF">ACFOYW_16245</name>
</gene>
<evidence type="ECO:0000256" key="4">
    <source>
        <dbReference type="ARBA" id="ARBA00022692"/>
    </source>
</evidence>
<proteinExistence type="inferred from homology"/>
<dbReference type="RefSeq" id="WP_390231275.1">
    <property type="nucleotide sequence ID" value="NZ_JBHSCN010000006.1"/>
</dbReference>
<dbReference type="InterPro" id="IPR045621">
    <property type="entry name" value="BPD_transp_1_N"/>
</dbReference>
<feature type="domain" description="ABC transmembrane type-1" evidence="9">
    <location>
        <begin position="131"/>
        <end position="331"/>
    </location>
</feature>
<protein>
    <submittedName>
        <fullName evidence="10">ABC transporter permease</fullName>
    </submittedName>
</protein>
<evidence type="ECO:0000256" key="3">
    <source>
        <dbReference type="ARBA" id="ARBA00022475"/>
    </source>
</evidence>
<evidence type="ECO:0000256" key="1">
    <source>
        <dbReference type="ARBA" id="ARBA00004651"/>
    </source>
</evidence>
<comment type="caution">
    <text evidence="10">The sequence shown here is derived from an EMBL/GenBank/DDBJ whole genome shotgun (WGS) entry which is preliminary data.</text>
</comment>
<evidence type="ECO:0000256" key="8">
    <source>
        <dbReference type="SAM" id="MobiDB-lite"/>
    </source>
</evidence>
<dbReference type="Gene3D" id="1.10.3720.10">
    <property type="entry name" value="MetI-like"/>
    <property type="match status" value="1"/>
</dbReference>
<feature type="transmembrane region" description="Helical" evidence="7">
    <location>
        <begin position="204"/>
        <end position="223"/>
    </location>
</feature>
<feature type="transmembrane region" description="Helical" evidence="7">
    <location>
        <begin position="308"/>
        <end position="334"/>
    </location>
</feature>
<dbReference type="InterPro" id="IPR000515">
    <property type="entry name" value="MetI-like"/>
</dbReference>
<comment type="similarity">
    <text evidence="7">Belongs to the binding-protein-dependent transport system permease family.</text>
</comment>
<evidence type="ECO:0000259" key="9">
    <source>
        <dbReference type="PROSITE" id="PS50928"/>
    </source>
</evidence>
<feature type="region of interest" description="Disordered" evidence="8">
    <location>
        <begin position="1"/>
        <end position="25"/>
    </location>
</feature>
<dbReference type="PANTHER" id="PTHR43163">
    <property type="entry name" value="DIPEPTIDE TRANSPORT SYSTEM PERMEASE PROTEIN DPPB-RELATED"/>
    <property type="match status" value="1"/>
</dbReference>
<name>A0ABV8QBW4_9MICO</name>
<sequence length="341" mass="35942">MTTVEPLVGEGPVLGESPSPLETAPDERLRRRGAVRRLIGAIGSSVFVLWGAATVTFIAINVMPGDPAVAMAGGVQSHPSHAVVAAIDAQYGFNKPIFVQYLLYLGRLVQGQLGYSSTQKQQVVTVIGQNLGATLLLTVSALVLAWLLAIASSLVTVKRGRIGSAVGSAIEVLAAALPQYWLGILLLEVFAFRLGWIPATGGTGFIGLILPGLTLGIPLAGFMSQVTREEFESTLEQPFVTSARSRGMSDWGVRIKHGLRHAALPGLTLSGWALGSLISGAVIVETLFSRQGLGNMLLQAVTQQDMPLTVGITLIVALVYVVANIVVDALYVVADPRLRTS</sequence>
<dbReference type="CDD" id="cd06261">
    <property type="entry name" value="TM_PBP2"/>
    <property type="match status" value="1"/>
</dbReference>
<dbReference type="Proteomes" id="UP001595900">
    <property type="component" value="Unassembled WGS sequence"/>
</dbReference>
<feature type="transmembrane region" description="Helical" evidence="7">
    <location>
        <begin position="135"/>
        <end position="157"/>
    </location>
</feature>
<keyword evidence="11" id="KW-1185">Reference proteome</keyword>
<evidence type="ECO:0000313" key="10">
    <source>
        <dbReference type="EMBL" id="MFC4244926.1"/>
    </source>
</evidence>